<organism evidence="2 3">
    <name type="scientific">Helianthus annuus</name>
    <name type="common">Common sunflower</name>
    <dbReference type="NCBI Taxonomy" id="4232"/>
    <lineage>
        <taxon>Eukaryota</taxon>
        <taxon>Viridiplantae</taxon>
        <taxon>Streptophyta</taxon>
        <taxon>Embryophyta</taxon>
        <taxon>Tracheophyta</taxon>
        <taxon>Spermatophyta</taxon>
        <taxon>Magnoliopsida</taxon>
        <taxon>eudicotyledons</taxon>
        <taxon>Gunneridae</taxon>
        <taxon>Pentapetalae</taxon>
        <taxon>asterids</taxon>
        <taxon>campanulids</taxon>
        <taxon>Asterales</taxon>
        <taxon>Asteraceae</taxon>
        <taxon>Asteroideae</taxon>
        <taxon>Heliantheae alliance</taxon>
        <taxon>Heliantheae</taxon>
        <taxon>Helianthus</taxon>
    </lineage>
</organism>
<evidence type="ECO:0000256" key="1">
    <source>
        <dbReference type="SAM" id="SignalP"/>
    </source>
</evidence>
<accession>A0A251VNI3</accession>
<dbReference type="InParanoid" id="A0A251VNI3"/>
<evidence type="ECO:0000313" key="2">
    <source>
        <dbReference type="EMBL" id="OTG37118.1"/>
    </source>
</evidence>
<name>A0A251VNI3_HELAN</name>
<keyword evidence="1" id="KW-0732">Signal</keyword>
<feature type="chain" id="PRO_5013010262" evidence="1">
    <location>
        <begin position="19"/>
        <end position="172"/>
    </location>
</feature>
<dbReference type="AlphaFoldDB" id="A0A251VNI3"/>
<feature type="signal peptide" evidence="1">
    <location>
        <begin position="1"/>
        <end position="18"/>
    </location>
</feature>
<sequence>MRSSLWLLSSVFLKLDDALRKEFCPEKVAIHISNSNNQFKFEEQWTNCKVDGWKDKAQENEYVREQNTPVDLDDYGRVDELVEPGTKYLNEDSRIQPQRFQNIWWETLSLVDSEAEQEKKPETHAEHSGIAFPSRRRIVLSLAQLNEATTTLVVILRDLGSVWYEGMEGGME</sequence>
<keyword evidence="3" id="KW-1185">Reference proteome</keyword>
<proteinExistence type="predicted"/>
<dbReference type="Proteomes" id="UP000215914">
    <property type="component" value="Chromosome 1"/>
</dbReference>
<evidence type="ECO:0000313" key="3">
    <source>
        <dbReference type="Proteomes" id="UP000215914"/>
    </source>
</evidence>
<dbReference type="EMBL" id="CM007890">
    <property type="protein sequence ID" value="OTG37118.1"/>
    <property type="molecule type" value="Genomic_DNA"/>
</dbReference>
<gene>
    <name evidence="2" type="ORF">HannXRQ_Chr01g0015331</name>
</gene>
<protein>
    <submittedName>
        <fullName evidence="2">Uncharacterized protein</fullName>
    </submittedName>
</protein>
<reference evidence="3" key="1">
    <citation type="journal article" date="2017" name="Nature">
        <title>The sunflower genome provides insights into oil metabolism, flowering and Asterid evolution.</title>
        <authorList>
            <person name="Badouin H."/>
            <person name="Gouzy J."/>
            <person name="Grassa C.J."/>
            <person name="Murat F."/>
            <person name="Staton S.E."/>
            <person name="Cottret L."/>
            <person name="Lelandais-Briere C."/>
            <person name="Owens G.L."/>
            <person name="Carrere S."/>
            <person name="Mayjonade B."/>
            <person name="Legrand L."/>
            <person name="Gill N."/>
            <person name="Kane N.C."/>
            <person name="Bowers J.E."/>
            <person name="Hubner S."/>
            <person name="Bellec A."/>
            <person name="Berard A."/>
            <person name="Berges H."/>
            <person name="Blanchet N."/>
            <person name="Boniface M.C."/>
            <person name="Brunel D."/>
            <person name="Catrice O."/>
            <person name="Chaidir N."/>
            <person name="Claudel C."/>
            <person name="Donnadieu C."/>
            <person name="Faraut T."/>
            <person name="Fievet G."/>
            <person name="Helmstetter N."/>
            <person name="King M."/>
            <person name="Knapp S.J."/>
            <person name="Lai Z."/>
            <person name="Le Paslier M.C."/>
            <person name="Lippi Y."/>
            <person name="Lorenzon L."/>
            <person name="Mandel J.R."/>
            <person name="Marage G."/>
            <person name="Marchand G."/>
            <person name="Marquand E."/>
            <person name="Bret-Mestries E."/>
            <person name="Morien E."/>
            <person name="Nambeesan S."/>
            <person name="Nguyen T."/>
            <person name="Pegot-Espagnet P."/>
            <person name="Pouilly N."/>
            <person name="Raftis F."/>
            <person name="Sallet E."/>
            <person name="Schiex T."/>
            <person name="Thomas J."/>
            <person name="Vandecasteele C."/>
            <person name="Vares D."/>
            <person name="Vear F."/>
            <person name="Vautrin S."/>
            <person name="Crespi M."/>
            <person name="Mangin B."/>
            <person name="Burke J.M."/>
            <person name="Salse J."/>
            <person name="Munos S."/>
            <person name="Vincourt P."/>
            <person name="Rieseberg L.H."/>
            <person name="Langlade N.B."/>
        </authorList>
    </citation>
    <scope>NUCLEOTIDE SEQUENCE [LARGE SCALE GENOMIC DNA]</scope>
    <source>
        <strain evidence="3">cv. SF193</strain>
    </source>
</reference>